<dbReference type="NCBIfam" id="TIGR00730">
    <property type="entry name" value="Rossman fold protein, TIGR00730 family"/>
    <property type="match status" value="2"/>
</dbReference>
<accession>A0A0G1BAD7</accession>
<sequence length="459" mass="51456">MREDTIKKMKEGAEKDFSYALNETGDYRESWRIFRIMAEFVEGYQFLDSLHNEVTVFGSARFAEDEKHYIIARAFGKLLAEKGYTTITGGGPGIMEAANRGAQEGNGPSVGINIQLPFEQRVNPYVGQSTAFYYFFTRKVMLTSPAHAHIFFPGGFGTFDEFFEVVHNIEIGKMCQMPIVLVGREYWEPVIAFIREKCVPMGSVKLNHVDTWNIVDTAEEAIGVMEHGSENLPHCDLSVSNFHSGQKNMDWRIFRIMSELVEGFEFLTGLVEDVTVLGTRHIDQDSHYYKTAYDLGTRLAESGYAVVTGGSVGISEAVNKGAMEAGGESLGIGLEVYGKEMMNPYITKSISFKFPFTRKLIVTAPSKGFIFFPGGLGTLHHLFEVLTLIETKKMQPVPIILIDHAFWEPMHAFIKKTMVHDVKSISDGDDELYQIVDTVDAAMTLLSEFRPVPHGKQTL</sequence>
<dbReference type="Gene3D" id="3.40.50.450">
    <property type="match status" value="2"/>
</dbReference>
<dbReference type="InterPro" id="IPR005269">
    <property type="entry name" value="LOG"/>
</dbReference>
<protein>
    <recommendedName>
        <fullName evidence="3">Cytokinin riboside 5'-monophosphate phosphoribohydrolase</fullName>
    </recommendedName>
</protein>
<dbReference type="PANTHER" id="PTHR43393:SF3">
    <property type="entry name" value="LYSINE DECARBOXYLASE-LIKE PROTEIN"/>
    <property type="match status" value="1"/>
</dbReference>
<evidence type="ECO:0000313" key="1">
    <source>
        <dbReference type="EMBL" id="KKS70149.1"/>
    </source>
</evidence>
<dbReference type="EMBL" id="LCEK01000067">
    <property type="protein sequence ID" value="KKS70149.1"/>
    <property type="molecule type" value="Genomic_DNA"/>
</dbReference>
<reference evidence="1 2" key="1">
    <citation type="journal article" date="2015" name="Nature">
        <title>rRNA introns, odd ribosomes, and small enigmatic genomes across a large radiation of phyla.</title>
        <authorList>
            <person name="Brown C.T."/>
            <person name="Hug L.A."/>
            <person name="Thomas B.C."/>
            <person name="Sharon I."/>
            <person name="Castelle C.J."/>
            <person name="Singh A."/>
            <person name="Wilkins M.J."/>
            <person name="Williams K.H."/>
            <person name="Banfield J.F."/>
        </authorList>
    </citation>
    <scope>NUCLEOTIDE SEQUENCE [LARGE SCALE GENOMIC DNA]</scope>
</reference>
<dbReference type="GO" id="GO:0016787">
    <property type="term" value="F:hydrolase activity"/>
    <property type="evidence" value="ECO:0007669"/>
    <property type="project" value="InterPro"/>
</dbReference>
<dbReference type="PANTHER" id="PTHR43393">
    <property type="entry name" value="CYTOKININ RIBOSIDE 5'-MONOPHOSPHATE PHOSPHORIBOHYDROLASE"/>
    <property type="match status" value="1"/>
</dbReference>
<dbReference type="SUPFAM" id="SSF102405">
    <property type="entry name" value="MCP/YpsA-like"/>
    <property type="match status" value="2"/>
</dbReference>
<dbReference type="PATRIC" id="fig|1619052.3.peg.1056"/>
<dbReference type="GO" id="GO:0005829">
    <property type="term" value="C:cytosol"/>
    <property type="evidence" value="ECO:0007669"/>
    <property type="project" value="TreeGrafter"/>
</dbReference>
<dbReference type="GO" id="GO:0009691">
    <property type="term" value="P:cytokinin biosynthetic process"/>
    <property type="evidence" value="ECO:0007669"/>
    <property type="project" value="InterPro"/>
</dbReference>
<name>A0A0G1BAD7_9BACT</name>
<comment type="caution">
    <text evidence="1">The sequence shown here is derived from an EMBL/GenBank/DDBJ whole genome shotgun (WGS) entry which is preliminary data.</text>
</comment>
<dbReference type="InterPro" id="IPR031100">
    <property type="entry name" value="LOG_fam"/>
</dbReference>
<proteinExistence type="predicted"/>
<evidence type="ECO:0008006" key="3">
    <source>
        <dbReference type="Google" id="ProtNLM"/>
    </source>
</evidence>
<gene>
    <name evidence="1" type="ORF">UV42_C0067G0006</name>
</gene>
<dbReference type="Pfam" id="PF03641">
    <property type="entry name" value="Lysine_decarbox"/>
    <property type="match status" value="2"/>
</dbReference>
<dbReference type="AlphaFoldDB" id="A0A0G1BAD7"/>
<evidence type="ECO:0000313" key="2">
    <source>
        <dbReference type="Proteomes" id="UP000033867"/>
    </source>
</evidence>
<dbReference type="Proteomes" id="UP000033867">
    <property type="component" value="Unassembled WGS sequence"/>
</dbReference>
<organism evidence="1 2">
    <name type="scientific">Candidatus Magasanikbacteria bacterium GW2011_GWE2_42_7</name>
    <dbReference type="NCBI Taxonomy" id="1619052"/>
    <lineage>
        <taxon>Bacteria</taxon>
        <taxon>Candidatus Magasanikiibacteriota</taxon>
    </lineage>
</organism>
<dbReference type="InterPro" id="IPR052341">
    <property type="entry name" value="LOG_family_nucleotidases"/>
</dbReference>